<dbReference type="Pfam" id="PF07702">
    <property type="entry name" value="UTRA"/>
    <property type="match status" value="1"/>
</dbReference>
<reference evidence="5 6" key="1">
    <citation type="submission" date="2014-03" db="EMBL/GenBank/DDBJ databases">
        <title>The draft genome sequence of Thalassospira alkalitolerans JCM 18968.</title>
        <authorList>
            <person name="Lai Q."/>
            <person name="Shao Z."/>
        </authorList>
    </citation>
    <scope>NUCLEOTIDE SEQUENCE [LARGE SCALE GENOMIC DNA]</scope>
    <source>
        <strain evidence="5 6">JCM 18968</strain>
    </source>
</reference>
<sequence length="239" mass="26546">MRMDWEPGLSIWKQIEKLLLSDIADGVFAPGDKMPTEMELVRRFGVNRHTVRRAMAALVDANVVRVEQGRGAFVQEQILDYPLGSKTRFSQIVSGRHRLPDKRLISSEILKANANIAQFLDVKPGTRVIELFSVSEADGIPLAVATSYLPVARFEGIVEIFTQTKSLTEAFKHFGIDDYSRKTTRISAQLPSSRVASLLKQAKNRPVISTESVDVDASGVPIEYGITAFSSDRVQLIVE</sequence>
<dbReference type="InterPro" id="IPR000524">
    <property type="entry name" value="Tscrpt_reg_HTH_GntR"/>
</dbReference>
<dbReference type="InterPro" id="IPR050679">
    <property type="entry name" value="Bact_HTH_transcr_reg"/>
</dbReference>
<evidence type="ECO:0000256" key="3">
    <source>
        <dbReference type="ARBA" id="ARBA00023163"/>
    </source>
</evidence>
<evidence type="ECO:0000313" key="5">
    <source>
        <dbReference type="EMBL" id="OSQ47208.1"/>
    </source>
</evidence>
<name>A0A1Y2L9Q5_9PROT</name>
<dbReference type="AlphaFoldDB" id="A0A1Y2L9Q5"/>
<dbReference type="Proteomes" id="UP000193396">
    <property type="component" value="Unassembled WGS sequence"/>
</dbReference>
<dbReference type="InterPro" id="IPR036390">
    <property type="entry name" value="WH_DNA-bd_sf"/>
</dbReference>
<dbReference type="CDD" id="cd07377">
    <property type="entry name" value="WHTH_GntR"/>
    <property type="match status" value="1"/>
</dbReference>
<dbReference type="InterPro" id="IPR036388">
    <property type="entry name" value="WH-like_DNA-bd_sf"/>
</dbReference>
<keyword evidence="1" id="KW-0805">Transcription regulation</keyword>
<proteinExistence type="predicted"/>
<dbReference type="GO" id="GO:0045892">
    <property type="term" value="P:negative regulation of DNA-templated transcription"/>
    <property type="evidence" value="ECO:0007669"/>
    <property type="project" value="TreeGrafter"/>
</dbReference>
<dbReference type="InterPro" id="IPR011663">
    <property type="entry name" value="UTRA"/>
</dbReference>
<dbReference type="SUPFAM" id="SSF46785">
    <property type="entry name" value="Winged helix' DNA-binding domain"/>
    <property type="match status" value="1"/>
</dbReference>
<protein>
    <submittedName>
        <fullName evidence="5">GntR family transcriptional regulator</fullName>
    </submittedName>
</protein>
<dbReference type="NCBIfam" id="TIGR02325">
    <property type="entry name" value="C_P_lyase_phnF"/>
    <property type="match status" value="1"/>
</dbReference>
<evidence type="ECO:0000256" key="2">
    <source>
        <dbReference type="ARBA" id="ARBA00023125"/>
    </source>
</evidence>
<dbReference type="InterPro" id="IPR028978">
    <property type="entry name" value="Chorismate_lyase_/UTRA_dom_sf"/>
</dbReference>
<dbReference type="EMBL" id="JFKB01000009">
    <property type="protein sequence ID" value="OSQ47208.1"/>
    <property type="molecule type" value="Genomic_DNA"/>
</dbReference>
<dbReference type="Gene3D" id="3.40.1410.10">
    <property type="entry name" value="Chorismate lyase-like"/>
    <property type="match status" value="1"/>
</dbReference>
<dbReference type="SMART" id="SM00345">
    <property type="entry name" value="HTH_GNTR"/>
    <property type="match status" value="1"/>
</dbReference>
<dbReference type="PANTHER" id="PTHR44846:SF1">
    <property type="entry name" value="MANNOSYL-D-GLYCERATE TRANSPORT_METABOLISM SYSTEM REPRESSOR MNGR-RELATED"/>
    <property type="match status" value="1"/>
</dbReference>
<accession>A0A1Y2L9Q5</accession>
<dbReference type="SUPFAM" id="SSF64288">
    <property type="entry name" value="Chorismate lyase-like"/>
    <property type="match status" value="1"/>
</dbReference>
<dbReference type="STRING" id="1293890.TALK_14550"/>
<dbReference type="PROSITE" id="PS50949">
    <property type="entry name" value="HTH_GNTR"/>
    <property type="match status" value="1"/>
</dbReference>
<dbReference type="Gene3D" id="1.10.10.10">
    <property type="entry name" value="Winged helix-like DNA-binding domain superfamily/Winged helix DNA-binding domain"/>
    <property type="match status" value="1"/>
</dbReference>
<keyword evidence="3" id="KW-0804">Transcription</keyword>
<evidence type="ECO:0000256" key="1">
    <source>
        <dbReference type="ARBA" id="ARBA00023015"/>
    </source>
</evidence>
<keyword evidence="2" id="KW-0238">DNA-binding</keyword>
<dbReference type="PANTHER" id="PTHR44846">
    <property type="entry name" value="MANNOSYL-D-GLYCERATE TRANSPORT/METABOLISM SYSTEM REPRESSOR MNGR-RELATED"/>
    <property type="match status" value="1"/>
</dbReference>
<keyword evidence="6" id="KW-1185">Reference proteome</keyword>
<evidence type="ECO:0000259" key="4">
    <source>
        <dbReference type="PROSITE" id="PS50949"/>
    </source>
</evidence>
<dbReference type="SMART" id="SM00866">
    <property type="entry name" value="UTRA"/>
    <property type="match status" value="1"/>
</dbReference>
<feature type="domain" description="HTH gntR-type" evidence="4">
    <location>
        <begin position="9"/>
        <end position="77"/>
    </location>
</feature>
<evidence type="ECO:0000313" key="6">
    <source>
        <dbReference type="Proteomes" id="UP000193396"/>
    </source>
</evidence>
<organism evidence="5 6">
    <name type="scientific">Thalassospira alkalitolerans</name>
    <dbReference type="NCBI Taxonomy" id="1293890"/>
    <lineage>
        <taxon>Bacteria</taxon>
        <taxon>Pseudomonadati</taxon>
        <taxon>Pseudomonadota</taxon>
        <taxon>Alphaproteobacteria</taxon>
        <taxon>Rhodospirillales</taxon>
        <taxon>Thalassospiraceae</taxon>
        <taxon>Thalassospira</taxon>
    </lineage>
</organism>
<dbReference type="PRINTS" id="PR00035">
    <property type="entry name" value="HTHGNTR"/>
</dbReference>
<dbReference type="Pfam" id="PF00392">
    <property type="entry name" value="GntR"/>
    <property type="match status" value="1"/>
</dbReference>
<gene>
    <name evidence="5" type="ORF">TALK_14550</name>
</gene>
<dbReference type="GO" id="GO:0003700">
    <property type="term" value="F:DNA-binding transcription factor activity"/>
    <property type="evidence" value="ECO:0007669"/>
    <property type="project" value="InterPro"/>
</dbReference>
<comment type="caution">
    <text evidence="5">The sequence shown here is derived from an EMBL/GenBank/DDBJ whole genome shotgun (WGS) entry which is preliminary data.</text>
</comment>
<dbReference type="InterPro" id="IPR012702">
    <property type="entry name" value="CP_lyase_PhnF"/>
</dbReference>
<dbReference type="GO" id="GO:0003677">
    <property type="term" value="F:DNA binding"/>
    <property type="evidence" value="ECO:0007669"/>
    <property type="project" value="UniProtKB-KW"/>
</dbReference>